<evidence type="ECO:0000256" key="2">
    <source>
        <dbReference type="ARBA" id="ARBA00022737"/>
    </source>
</evidence>
<dbReference type="OrthoDB" id="9985976at2759"/>
<protein>
    <submittedName>
        <fullName evidence="3">Leucine rich repeat containing protein 13-like protein</fullName>
    </submittedName>
</protein>
<dbReference type="Gene3D" id="3.80.10.10">
    <property type="entry name" value="Ribonuclease Inhibitor"/>
    <property type="match status" value="1"/>
</dbReference>
<comment type="caution">
    <text evidence="3">The sequence shown here is derived from an EMBL/GenBank/DDBJ whole genome shotgun (WGS) entry which is preliminary data.</text>
</comment>
<organism evidence="3 4">
    <name type="scientific">Leptotrombidium deliense</name>
    <dbReference type="NCBI Taxonomy" id="299467"/>
    <lineage>
        <taxon>Eukaryota</taxon>
        <taxon>Metazoa</taxon>
        <taxon>Ecdysozoa</taxon>
        <taxon>Arthropoda</taxon>
        <taxon>Chelicerata</taxon>
        <taxon>Arachnida</taxon>
        <taxon>Acari</taxon>
        <taxon>Acariformes</taxon>
        <taxon>Trombidiformes</taxon>
        <taxon>Prostigmata</taxon>
        <taxon>Anystina</taxon>
        <taxon>Parasitengona</taxon>
        <taxon>Trombiculoidea</taxon>
        <taxon>Trombiculidae</taxon>
        <taxon>Leptotrombidium</taxon>
    </lineage>
</organism>
<proteinExistence type="predicted"/>
<dbReference type="SUPFAM" id="SSF52058">
    <property type="entry name" value="L domain-like"/>
    <property type="match status" value="1"/>
</dbReference>
<dbReference type="InterPro" id="IPR001611">
    <property type="entry name" value="Leu-rich_rpt"/>
</dbReference>
<evidence type="ECO:0000313" key="3">
    <source>
        <dbReference type="EMBL" id="RWS30383.1"/>
    </source>
</evidence>
<evidence type="ECO:0000256" key="1">
    <source>
        <dbReference type="ARBA" id="ARBA00022614"/>
    </source>
</evidence>
<accession>A0A443SS82</accession>
<keyword evidence="1" id="KW-0433">Leucine-rich repeat</keyword>
<dbReference type="STRING" id="299467.A0A443SS82"/>
<dbReference type="PROSITE" id="PS51450">
    <property type="entry name" value="LRR"/>
    <property type="match status" value="1"/>
</dbReference>
<reference evidence="3 4" key="1">
    <citation type="journal article" date="2018" name="Gigascience">
        <title>Genomes of trombidid mites reveal novel predicted allergens and laterally-transferred genes associated with secondary metabolism.</title>
        <authorList>
            <person name="Dong X."/>
            <person name="Chaisiri K."/>
            <person name="Xia D."/>
            <person name="Armstrong S.D."/>
            <person name="Fang Y."/>
            <person name="Donnelly M.J."/>
            <person name="Kadowaki T."/>
            <person name="McGarry J.W."/>
            <person name="Darby A.C."/>
            <person name="Makepeace B.L."/>
        </authorList>
    </citation>
    <scope>NUCLEOTIDE SEQUENCE [LARGE SCALE GENOMIC DNA]</scope>
    <source>
        <strain evidence="3">UoL-UT</strain>
    </source>
</reference>
<dbReference type="SMART" id="SM00369">
    <property type="entry name" value="LRR_TYP"/>
    <property type="match status" value="3"/>
</dbReference>
<dbReference type="PANTHER" id="PTHR24366">
    <property type="entry name" value="IG(IMMUNOGLOBULIN) AND LRR(LEUCINE RICH REPEAT) DOMAINS"/>
    <property type="match status" value="1"/>
</dbReference>
<evidence type="ECO:0000313" key="4">
    <source>
        <dbReference type="Proteomes" id="UP000288716"/>
    </source>
</evidence>
<dbReference type="PANTHER" id="PTHR24366:SF96">
    <property type="entry name" value="LEUCINE RICH REPEAT CONTAINING 53"/>
    <property type="match status" value="1"/>
</dbReference>
<dbReference type="InterPro" id="IPR032675">
    <property type="entry name" value="LRR_dom_sf"/>
</dbReference>
<dbReference type="Proteomes" id="UP000288716">
    <property type="component" value="Unassembled WGS sequence"/>
</dbReference>
<dbReference type="InterPro" id="IPR003591">
    <property type="entry name" value="Leu-rich_rpt_typical-subtyp"/>
</dbReference>
<keyword evidence="4" id="KW-1185">Reference proteome</keyword>
<gene>
    <name evidence="3" type="ORF">B4U80_12640</name>
</gene>
<keyword evidence="2" id="KW-0677">Repeat</keyword>
<dbReference type="Pfam" id="PF13855">
    <property type="entry name" value="LRR_8"/>
    <property type="match status" value="1"/>
</dbReference>
<dbReference type="EMBL" id="NCKV01000526">
    <property type="protein sequence ID" value="RWS30383.1"/>
    <property type="molecule type" value="Genomic_DNA"/>
</dbReference>
<name>A0A443SS82_9ACAR</name>
<dbReference type="AlphaFoldDB" id="A0A443SS82"/>
<sequence>MQDKRFYSILISDTSITKLDDRVFSFISFEKFRLEQNFNLSLNRIDRNFLRFSSAILTEFTALNAGTFAENQDDDHSDGSIFEAFDGFVRLRSMSIAYFKLTRIPRSSLGRNELPSLKKLFLNDNGIEYLGDYSFYRLPHLEWLSLSFNKIRLINKYTFSFEKASNRVLRLELWFNQLNSQSFEKGAFLNAKRPLKLELYHNSLTYLPKEVFKEVLDADNLTSISVKGNPIECDCRMKWLLVDSDKYCDRVNDLICSDGLFLWNKTEDELNTRCNQVSKDPKYQFHFVTNGVSQSHNSLFSVLQHLKTNIIHVFR</sequence>
<dbReference type="VEuPathDB" id="VectorBase:LDEU001657"/>